<gene>
    <name evidence="5" type="ORF">AAIA72_10225</name>
</gene>
<name>A0AB39USH0_9GAMM</name>
<evidence type="ECO:0000313" key="5">
    <source>
        <dbReference type="EMBL" id="XDT71182.1"/>
    </source>
</evidence>
<evidence type="ECO:0000256" key="1">
    <source>
        <dbReference type="ARBA" id="ARBA00022448"/>
    </source>
</evidence>
<dbReference type="PANTHER" id="PTHR42939:SF1">
    <property type="entry name" value="ABC TRANSPORTER ATP-BINDING PROTEIN ALBC-RELATED"/>
    <property type="match status" value="1"/>
</dbReference>
<dbReference type="SMART" id="SM00382">
    <property type="entry name" value="AAA"/>
    <property type="match status" value="1"/>
</dbReference>
<dbReference type="InterPro" id="IPR003439">
    <property type="entry name" value="ABC_transporter-like_ATP-bd"/>
</dbReference>
<dbReference type="CDD" id="cd03230">
    <property type="entry name" value="ABC_DR_subfamily_A"/>
    <property type="match status" value="1"/>
</dbReference>
<dbReference type="InterPro" id="IPR051782">
    <property type="entry name" value="ABC_Transporter_VariousFunc"/>
</dbReference>
<feature type="domain" description="ABC transporter" evidence="4">
    <location>
        <begin position="4"/>
        <end position="228"/>
    </location>
</feature>
<dbReference type="PANTHER" id="PTHR42939">
    <property type="entry name" value="ABC TRANSPORTER ATP-BINDING PROTEIN ALBC-RELATED"/>
    <property type="match status" value="1"/>
</dbReference>
<dbReference type="RefSeq" id="WP_369600220.1">
    <property type="nucleotide sequence ID" value="NZ_CP154858.1"/>
</dbReference>
<dbReference type="InterPro" id="IPR003593">
    <property type="entry name" value="AAA+_ATPase"/>
</dbReference>
<dbReference type="EMBL" id="CP154858">
    <property type="protein sequence ID" value="XDT71182.1"/>
    <property type="molecule type" value="Genomic_DNA"/>
</dbReference>
<keyword evidence="1" id="KW-0813">Transport</keyword>
<organism evidence="5">
    <name type="scientific">Thermohahella caldifontis</name>
    <dbReference type="NCBI Taxonomy" id="3142973"/>
    <lineage>
        <taxon>Bacteria</taxon>
        <taxon>Pseudomonadati</taxon>
        <taxon>Pseudomonadota</taxon>
        <taxon>Gammaproteobacteria</taxon>
        <taxon>Oceanospirillales</taxon>
        <taxon>Hahellaceae</taxon>
        <taxon>Thermohahella</taxon>
    </lineage>
</organism>
<evidence type="ECO:0000256" key="3">
    <source>
        <dbReference type="ARBA" id="ARBA00022840"/>
    </source>
</evidence>
<dbReference type="GO" id="GO:0005524">
    <property type="term" value="F:ATP binding"/>
    <property type="evidence" value="ECO:0007669"/>
    <property type="project" value="UniProtKB-KW"/>
</dbReference>
<evidence type="ECO:0000256" key="2">
    <source>
        <dbReference type="ARBA" id="ARBA00022741"/>
    </source>
</evidence>
<keyword evidence="3 5" id="KW-0067">ATP-binding</keyword>
<dbReference type="PROSITE" id="PS50893">
    <property type="entry name" value="ABC_TRANSPORTER_2"/>
    <property type="match status" value="1"/>
</dbReference>
<dbReference type="GO" id="GO:0016887">
    <property type="term" value="F:ATP hydrolysis activity"/>
    <property type="evidence" value="ECO:0007669"/>
    <property type="project" value="InterPro"/>
</dbReference>
<dbReference type="KEGG" id="tcd:AAIA72_10225"/>
<proteinExistence type="predicted"/>
<evidence type="ECO:0000259" key="4">
    <source>
        <dbReference type="PROSITE" id="PS50893"/>
    </source>
</evidence>
<dbReference type="Gene3D" id="3.40.50.300">
    <property type="entry name" value="P-loop containing nucleotide triphosphate hydrolases"/>
    <property type="match status" value="1"/>
</dbReference>
<keyword evidence="2" id="KW-0547">Nucleotide-binding</keyword>
<sequence length="300" mass="32692">MYALELDNLNFHYPSGTGVEAISLRLATGEMLGLLGHNGAGKTTTIKLMLGLLTPASGQVRVLGEAAGNARLRQHVGYLPENVRFYPQLTGKESILFFARLKGVAPTAALKVLEEVGLGEARDRKVRTWSKGMMQRLGLAQALLGEPRLLILDEPTVGLDPVATRDLYTLLERLRAQGTAVVLCSHVLPGIERHLDQVAILSRGRLVVKGSVADLRKQANLPVRIRVHGLANRDAVRQALGTDGIRQVNAHGLDIMVDEHHKLDRLAALLAHQPSDVDIHAPSLEDLYCHFMQQEGGLHA</sequence>
<dbReference type="SUPFAM" id="SSF52540">
    <property type="entry name" value="P-loop containing nucleoside triphosphate hydrolases"/>
    <property type="match status" value="1"/>
</dbReference>
<protein>
    <submittedName>
        <fullName evidence="5">ABC transporter ATP-binding protein</fullName>
    </submittedName>
</protein>
<accession>A0AB39USH0</accession>
<dbReference type="Pfam" id="PF00005">
    <property type="entry name" value="ABC_tran"/>
    <property type="match status" value="1"/>
</dbReference>
<dbReference type="InterPro" id="IPR027417">
    <property type="entry name" value="P-loop_NTPase"/>
</dbReference>
<reference evidence="5" key="1">
    <citation type="submission" date="2024-05" db="EMBL/GenBank/DDBJ databases">
        <title>Genome sequencing of novel strain.</title>
        <authorList>
            <person name="Ganbat D."/>
            <person name="Ganbat S."/>
            <person name="Lee S.-J."/>
        </authorList>
    </citation>
    <scope>NUCLEOTIDE SEQUENCE</scope>
    <source>
        <strain evidence="5">SMD15-11</strain>
    </source>
</reference>
<dbReference type="AlphaFoldDB" id="A0AB39USH0"/>